<evidence type="ECO:0000259" key="7">
    <source>
        <dbReference type="PROSITE" id="PS50279"/>
    </source>
</evidence>
<evidence type="ECO:0000256" key="2">
    <source>
        <dbReference type="ARBA" id="ARBA00010701"/>
    </source>
</evidence>
<gene>
    <name evidence="8" type="ORF">OSB1V03_LOCUS195</name>
</gene>
<evidence type="ECO:0000313" key="8">
    <source>
        <dbReference type="EMBL" id="CAD7619695.1"/>
    </source>
</evidence>
<dbReference type="EMBL" id="CAJPIZ010000030">
    <property type="protein sequence ID" value="CAG2100125.1"/>
    <property type="molecule type" value="Genomic_DNA"/>
</dbReference>
<name>A0A7R9KBN2_9ACAR</name>
<dbReference type="PRINTS" id="PR00821">
    <property type="entry name" value="TAGLIPASE"/>
</dbReference>
<dbReference type="SUPFAM" id="SSF53474">
    <property type="entry name" value="alpha/beta-Hydrolases"/>
    <property type="match status" value="2"/>
</dbReference>
<organism evidence="8">
    <name type="scientific">Medioppia subpectinata</name>
    <dbReference type="NCBI Taxonomy" id="1979941"/>
    <lineage>
        <taxon>Eukaryota</taxon>
        <taxon>Metazoa</taxon>
        <taxon>Ecdysozoa</taxon>
        <taxon>Arthropoda</taxon>
        <taxon>Chelicerata</taxon>
        <taxon>Arachnida</taxon>
        <taxon>Acari</taxon>
        <taxon>Acariformes</taxon>
        <taxon>Sarcoptiformes</taxon>
        <taxon>Oribatida</taxon>
        <taxon>Brachypylina</taxon>
        <taxon>Oppioidea</taxon>
        <taxon>Oppiidae</taxon>
        <taxon>Medioppia</taxon>
    </lineage>
</organism>
<evidence type="ECO:0000256" key="3">
    <source>
        <dbReference type="ARBA" id="ARBA00022525"/>
    </source>
</evidence>
<evidence type="ECO:0000256" key="6">
    <source>
        <dbReference type="SAM" id="Phobius"/>
    </source>
</evidence>
<keyword evidence="9" id="KW-1185">Reference proteome</keyword>
<dbReference type="GO" id="GO:0005615">
    <property type="term" value="C:extracellular space"/>
    <property type="evidence" value="ECO:0007669"/>
    <property type="project" value="TreeGrafter"/>
</dbReference>
<dbReference type="CDD" id="cd22593">
    <property type="entry name" value="Kunitz_conkunitzin"/>
    <property type="match status" value="1"/>
</dbReference>
<dbReference type="GO" id="GO:0016042">
    <property type="term" value="P:lipid catabolic process"/>
    <property type="evidence" value="ECO:0007669"/>
    <property type="project" value="TreeGrafter"/>
</dbReference>
<dbReference type="InterPro" id="IPR029058">
    <property type="entry name" value="AB_hydrolase_fold"/>
</dbReference>
<dbReference type="PANTHER" id="PTHR11610">
    <property type="entry name" value="LIPASE"/>
    <property type="match status" value="1"/>
</dbReference>
<dbReference type="SUPFAM" id="SSF57362">
    <property type="entry name" value="BPTI-like"/>
    <property type="match status" value="1"/>
</dbReference>
<dbReference type="Pfam" id="PF00014">
    <property type="entry name" value="Kunitz_BPTI"/>
    <property type="match status" value="1"/>
</dbReference>
<feature type="transmembrane region" description="Helical" evidence="6">
    <location>
        <begin position="7"/>
        <end position="25"/>
    </location>
</feature>
<keyword evidence="3" id="KW-0964">Secreted</keyword>
<feature type="compositionally biased region" description="Polar residues" evidence="5">
    <location>
        <begin position="232"/>
        <end position="245"/>
    </location>
</feature>
<dbReference type="SMART" id="SM00131">
    <property type="entry name" value="KU"/>
    <property type="match status" value="1"/>
</dbReference>
<dbReference type="GO" id="GO:0004867">
    <property type="term" value="F:serine-type endopeptidase inhibitor activity"/>
    <property type="evidence" value="ECO:0007669"/>
    <property type="project" value="InterPro"/>
</dbReference>
<sequence length="1053" mass="117454">MSPNRHSSIYLTIIIFISFQISNILCDKLTASYEDDDEHAPDPVCAEHPDSGVGAKLMHGWYFNVEISQCREMVYRGHGGNGNRFPTLHDCEHRCMRKYVEGALDSGPKIKAPINHRMKEVKKHFSYRLTPVERHSEHRKSRGEFDEEYGIFSDTEQLYPEQKPIKKYDKFFTKYVSPRIDDHTNAVHSPQLHENADFGAILKRITDEESEQTDTTTESTDTTTESTDTTTKAINANNGDRSGDKNLQTSLQNMEWELKAVNYNNPTQKVQNYKMINKVKVYPPPASNVAEDMREYEVLESKNINASHSYVNVKQTSLLPGTRSNTPVGKIRQIIGFIPIVNRAFGTKCWDDVGCFSAMTFKDIEMGDIALLPMSAKQLNYALSAANTQVVGALIAFFINRICADTYGRDVITNDQFYLVGHSLGAHVVGFAGKRLINPQVHRVTGLDPAGPGFEANSTNIRLAYTDGKEVDIIHSDMASMVLDGLGLNETIGDIDFYPNGGYMQPGCPQTNLVVSVLKASATLSCSHCRAYDLAIAYDRPNDLCLPIGYECDSYAMFVEGRCVNCDNINGITRCQLMGLYPLERRDTNITAQYFKGKGHKLYLNTGDGKPLCLTHYQIALHVTADSEAGARGQIALNIGAWYEGGQRNMTNIRTMSNIVPGKVHTMLLTTTDLITNITSASFSWIRNDYSVWLCPVENVAITPDGSPLYFTVCENKDQLPKSAKQILPSALVPFTSSNDIYSTRHHNEYVVYGPKYFRAELDDNVVQPRSATSAKGLDPFRRLGSLDILSELREDVSRFISKIPIIGRSLGTECWATIGCFSALTFKDIVNGHIAVLPLGPQEINITFQMYSHGSQHQSIELKIDFKKSQLKNFDPNHRTAVIIHGFMGHIQEWMIDIKDTLYSMATGNDSFNVVLVDWHKGAEANYPLAASNTRVVGALIAEFIQRLCERFDGLTNERFWLIGHSLGAHTAGYAGKRLTKPQVGRLTAMDPAGPGFRTNESEWRLSLKDASVVDVIHTDMSDSFDDGLGVNEAIGDFDFFPNGGKYQANDN</sequence>
<keyword evidence="6" id="KW-0812">Transmembrane</keyword>
<evidence type="ECO:0000256" key="5">
    <source>
        <dbReference type="SAM" id="MobiDB-lite"/>
    </source>
</evidence>
<keyword evidence="6" id="KW-1133">Transmembrane helix</keyword>
<dbReference type="Pfam" id="PF00151">
    <property type="entry name" value="Lipase"/>
    <property type="match status" value="2"/>
</dbReference>
<evidence type="ECO:0000256" key="1">
    <source>
        <dbReference type="ARBA" id="ARBA00004613"/>
    </source>
</evidence>
<feature type="compositionally biased region" description="Low complexity" evidence="5">
    <location>
        <begin position="213"/>
        <end position="231"/>
    </location>
</feature>
<accession>A0A7R9KBN2</accession>
<feature type="region of interest" description="Disordered" evidence="5">
    <location>
        <begin position="207"/>
        <end position="245"/>
    </location>
</feature>
<dbReference type="Proteomes" id="UP000759131">
    <property type="component" value="Unassembled WGS sequence"/>
</dbReference>
<dbReference type="Gene3D" id="3.40.50.1820">
    <property type="entry name" value="alpha/beta hydrolase"/>
    <property type="match status" value="2"/>
</dbReference>
<keyword evidence="6" id="KW-0472">Membrane</keyword>
<comment type="subcellular location">
    <subcellularLocation>
        <location evidence="1">Secreted</location>
    </subcellularLocation>
</comment>
<dbReference type="Gene3D" id="4.10.410.10">
    <property type="entry name" value="Pancreatic trypsin inhibitor Kunitz domain"/>
    <property type="match status" value="1"/>
</dbReference>
<proteinExistence type="inferred from homology"/>
<dbReference type="OrthoDB" id="6531195at2759"/>
<dbReference type="InterPro" id="IPR002223">
    <property type="entry name" value="Kunitz_BPTI"/>
</dbReference>
<comment type="similarity">
    <text evidence="2 4">Belongs to the AB hydrolase superfamily. Lipase family.</text>
</comment>
<feature type="domain" description="BPTI/Kunitz inhibitor" evidence="7">
    <location>
        <begin position="45"/>
        <end position="95"/>
    </location>
</feature>
<evidence type="ECO:0000313" key="9">
    <source>
        <dbReference type="Proteomes" id="UP000759131"/>
    </source>
</evidence>
<protein>
    <recommendedName>
        <fullName evidence="7">BPTI/Kunitz inhibitor domain-containing protein</fullName>
    </recommendedName>
</protein>
<dbReference type="InterPro" id="IPR000734">
    <property type="entry name" value="TAG_lipase"/>
</dbReference>
<dbReference type="EMBL" id="OC854605">
    <property type="protein sequence ID" value="CAD7619695.1"/>
    <property type="molecule type" value="Genomic_DNA"/>
</dbReference>
<dbReference type="InterPro" id="IPR013818">
    <property type="entry name" value="Lipase"/>
</dbReference>
<dbReference type="InterPro" id="IPR036880">
    <property type="entry name" value="Kunitz_BPTI_sf"/>
</dbReference>
<dbReference type="GO" id="GO:0016298">
    <property type="term" value="F:lipase activity"/>
    <property type="evidence" value="ECO:0007669"/>
    <property type="project" value="InterPro"/>
</dbReference>
<reference evidence="8" key="1">
    <citation type="submission" date="2020-11" db="EMBL/GenBank/DDBJ databases">
        <authorList>
            <person name="Tran Van P."/>
        </authorList>
    </citation>
    <scope>NUCLEOTIDE SEQUENCE</scope>
</reference>
<dbReference type="PROSITE" id="PS50279">
    <property type="entry name" value="BPTI_KUNITZ_2"/>
    <property type="match status" value="1"/>
</dbReference>
<evidence type="ECO:0000256" key="4">
    <source>
        <dbReference type="RuleBase" id="RU004262"/>
    </source>
</evidence>
<dbReference type="AlphaFoldDB" id="A0A7R9KBN2"/>